<accession>A0AAN1XRR1</accession>
<keyword evidence="3" id="KW-0131">Cell cycle</keyword>
<evidence type="ECO:0000256" key="1">
    <source>
        <dbReference type="ARBA" id="ARBA00008168"/>
    </source>
</evidence>
<dbReference type="Proteomes" id="UP001317532">
    <property type="component" value="Chromosome"/>
</dbReference>
<dbReference type="AlphaFoldDB" id="A0AAN1XRR1"/>
<feature type="compositionally biased region" description="Low complexity" evidence="4">
    <location>
        <begin position="149"/>
        <end position="192"/>
    </location>
</feature>
<evidence type="ECO:0000313" key="5">
    <source>
        <dbReference type="EMBL" id="BDE04773.1"/>
    </source>
</evidence>
<keyword evidence="6" id="KW-1185">Reference proteome</keyword>
<proteinExistence type="inferred from homology"/>
<comment type="similarity">
    <text evidence="1 3">Belongs to the MinE family.</text>
</comment>
<dbReference type="NCBIfam" id="TIGR01215">
    <property type="entry name" value="minE"/>
    <property type="match status" value="1"/>
</dbReference>
<dbReference type="InterPro" id="IPR036707">
    <property type="entry name" value="MinE_sf"/>
</dbReference>
<dbReference type="RefSeq" id="WP_317995864.1">
    <property type="nucleotide sequence ID" value="NZ_AP025523.1"/>
</dbReference>
<dbReference type="HAMAP" id="MF_00262">
    <property type="entry name" value="MinE"/>
    <property type="match status" value="1"/>
</dbReference>
<dbReference type="SUPFAM" id="SSF55229">
    <property type="entry name" value="Cell division protein MinE topological specificity domain"/>
    <property type="match status" value="1"/>
</dbReference>
<dbReference type="InterPro" id="IPR005527">
    <property type="entry name" value="MinE"/>
</dbReference>
<reference evidence="5 6" key="1">
    <citation type="journal article" date="2022" name="ISME Commun">
        <title>Vulcanimicrobium alpinus gen. nov. sp. nov., the first cultivated representative of the candidate phylum 'Eremiobacterota', is a metabolically versatile aerobic anoxygenic phototroph.</title>
        <authorList>
            <person name="Yabe S."/>
            <person name="Muto K."/>
            <person name="Abe K."/>
            <person name="Yokota A."/>
            <person name="Staudigel H."/>
            <person name="Tebo B.M."/>
        </authorList>
    </citation>
    <scope>NUCLEOTIDE SEQUENCE [LARGE SCALE GENOMIC DNA]</scope>
    <source>
        <strain evidence="5 6">WC8-2</strain>
    </source>
</reference>
<dbReference type="EMBL" id="AP025523">
    <property type="protein sequence ID" value="BDE04773.1"/>
    <property type="molecule type" value="Genomic_DNA"/>
</dbReference>
<feature type="region of interest" description="Disordered" evidence="4">
    <location>
        <begin position="82"/>
        <end position="116"/>
    </location>
</feature>
<comment type="function">
    <text evidence="2 3">Prevents the cell division inhibition by proteins MinC and MinD at internal division sites while permitting inhibition at polar sites. This ensures cell division at the proper site by restricting the formation of a division septum at the midpoint of the long axis of the cell.</text>
</comment>
<organism evidence="5 6">
    <name type="scientific">Vulcanimicrobium alpinum</name>
    <dbReference type="NCBI Taxonomy" id="3016050"/>
    <lineage>
        <taxon>Bacteria</taxon>
        <taxon>Bacillati</taxon>
        <taxon>Vulcanimicrobiota</taxon>
        <taxon>Vulcanimicrobiia</taxon>
        <taxon>Vulcanimicrobiales</taxon>
        <taxon>Vulcanimicrobiaceae</taxon>
        <taxon>Vulcanimicrobium</taxon>
    </lineage>
</organism>
<feature type="compositionally biased region" description="Pro residues" evidence="4">
    <location>
        <begin position="87"/>
        <end position="105"/>
    </location>
</feature>
<dbReference type="GO" id="GO:0032955">
    <property type="term" value="P:regulation of division septum assembly"/>
    <property type="evidence" value="ECO:0007669"/>
    <property type="project" value="InterPro"/>
</dbReference>
<protein>
    <recommendedName>
        <fullName evidence="3">Cell division topological specificity factor</fullName>
    </recommendedName>
</protein>
<dbReference type="GO" id="GO:0051301">
    <property type="term" value="P:cell division"/>
    <property type="evidence" value="ECO:0007669"/>
    <property type="project" value="UniProtKB-KW"/>
</dbReference>
<evidence type="ECO:0000256" key="4">
    <source>
        <dbReference type="SAM" id="MobiDB-lite"/>
    </source>
</evidence>
<dbReference type="KEGG" id="vab:WPS_00490"/>
<name>A0AAN1XRR1_UNVUL</name>
<dbReference type="Pfam" id="PF03776">
    <property type="entry name" value="MinE"/>
    <property type="match status" value="1"/>
</dbReference>
<keyword evidence="3" id="KW-0132">Cell division</keyword>
<sequence length="222" mass="22664">MFDFFNRLFGQKPSSATAKERLRLVLLSDHISLAPDVVEALKHDLIEVISRYVEVDVANCDVSFEQQDKAVAMLANIPILGMQKRTPPAPQPPRPAAPEPPPAPSLGPVGGAAAVAAAPEPATANATVAEAVTQRDGIAALAAVISEPAAPAAPPETASHETPAPAVTKSSASAANGSAPKPAGGPSSKSSGNGSGSTRRRRRKAAHAAQNQPPGLPRPQPT</sequence>
<dbReference type="Gene3D" id="3.30.1070.10">
    <property type="entry name" value="Cell division topological specificity factor MinE"/>
    <property type="match status" value="1"/>
</dbReference>
<evidence type="ECO:0000256" key="2">
    <source>
        <dbReference type="ARBA" id="ARBA00025265"/>
    </source>
</evidence>
<evidence type="ECO:0000256" key="3">
    <source>
        <dbReference type="HAMAP-Rule" id="MF_00262"/>
    </source>
</evidence>
<feature type="region of interest" description="Disordered" evidence="4">
    <location>
        <begin position="149"/>
        <end position="222"/>
    </location>
</feature>
<evidence type="ECO:0000313" key="6">
    <source>
        <dbReference type="Proteomes" id="UP001317532"/>
    </source>
</evidence>
<gene>
    <name evidence="3" type="primary">minE</name>
    <name evidence="5" type="ORF">WPS_00490</name>
</gene>